<proteinExistence type="predicted"/>
<sequence length="181" mass="19755">MPLPFVTADREDRVHAAQSVTLAQADRDVWRRPYRPGPWRVAGGALLLLLASYIFFSALIIALAGALPSAAVCAVCGVLVVTAAVRLLRSGVWVSSYGLRHAGLFRTTTLRWTQAETVRTVQQPVRWLGLPRTVQGEALVLGSSGEPRVLLTDHNADFLNRRRAFVRAADVIEGWAAESRG</sequence>
<accession>A0A6C1C821</accession>
<dbReference type="GeneID" id="75180984"/>
<evidence type="ECO:0000313" key="2">
    <source>
        <dbReference type="Proteomes" id="UP000298111"/>
    </source>
</evidence>
<evidence type="ECO:0000313" key="1">
    <source>
        <dbReference type="EMBL" id="TGG77995.1"/>
    </source>
</evidence>
<organism evidence="1 2">
    <name type="scientific">Streptomyces albus</name>
    <dbReference type="NCBI Taxonomy" id="1888"/>
    <lineage>
        <taxon>Bacteria</taxon>
        <taxon>Bacillati</taxon>
        <taxon>Actinomycetota</taxon>
        <taxon>Actinomycetes</taxon>
        <taxon>Kitasatosporales</taxon>
        <taxon>Streptomycetaceae</taxon>
        <taxon>Streptomyces</taxon>
    </lineage>
</organism>
<dbReference type="EMBL" id="RCIY01000088">
    <property type="protein sequence ID" value="TGG77995.1"/>
    <property type="molecule type" value="Genomic_DNA"/>
</dbReference>
<dbReference type="Proteomes" id="UP000298111">
    <property type="component" value="Unassembled WGS sequence"/>
</dbReference>
<dbReference type="AlphaFoldDB" id="A0A6C1C821"/>
<protein>
    <submittedName>
        <fullName evidence="1">Uncharacterized protein</fullName>
    </submittedName>
</protein>
<gene>
    <name evidence="1" type="ORF">D8771_25375</name>
</gene>
<reference evidence="1 2" key="1">
    <citation type="submission" date="2018-10" db="EMBL/GenBank/DDBJ databases">
        <title>Isolation of pseudouridimycin from Streptomyces albus DSM 40763.</title>
        <authorList>
            <person name="Rosenqvist P."/>
            <person name="Metsae-Ketelae M."/>
            <person name="Virta P."/>
        </authorList>
    </citation>
    <scope>NUCLEOTIDE SEQUENCE [LARGE SCALE GENOMIC DNA]</scope>
    <source>
        <strain evidence="1 2">DSM 40763</strain>
    </source>
</reference>
<name>A0A6C1C821_9ACTN</name>
<comment type="caution">
    <text evidence="1">The sequence shown here is derived from an EMBL/GenBank/DDBJ whole genome shotgun (WGS) entry which is preliminary data.</text>
</comment>
<dbReference type="RefSeq" id="WP_016470194.1">
    <property type="nucleotide sequence ID" value="NZ_BBQG01000009.1"/>
</dbReference>